<dbReference type="InterPro" id="IPR015422">
    <property type="entry name" value="PyrdxlP-dep_Trfase_small"/>
</dbReference>
<proteinExistence type="predicted"/>
<accession>A0A3A5LCY3</accession>
<evidence type="ECO:0008006" key="7">
    <source>
        <dbReference type="Google" id="ProtNLM"/>
    </source>
</evidence>
<dbReference type="EMBL" id="QZWB01000013">
    <property type="protein sequence ID" value="RJT44982.1"/>
    <property type="molecule type" value="Genomic_DNA"/>
</dbReference>
<dbReference type="Gene3D" id="3.90.1150.10">
    <property type="entry name" value="Aspartate Aminotransferase, domain 1"/>
    <property type="match status" value="1"/>
</dbReference>
<name>A0A3A5LCY3_9GAMM</name>
<comment type="caution">
    <text evidence="2">The sequence shown here is derived from an EMBL/GenBank/DDBJ whole genome shotgun (WGS) entry which is preliminary data.</text>
</comment>
<gene>
    <name evidence="2" type="ORF">D6J04_11715</name>
    <name evidence="1" type="ORF">DB745_11080</name>
    <name evidence="3" type="ORF">DIZ81_12190</name>
</gene>
<dbReference type="Proteomes" id="UP000306421">
    <property type="component" value="Unassembled WGS sequence"/>
</dbReference>
<dbReference type="OrthoDB" id="9807157at2"/>
<evidence type="ECO:0000313" key="4">
    <source>
        <dbReference type="Proteomes" id="UP000251035"/>
    </source>
</evidence>
<dbReference type="RefSeq" id="WP_108294467.1">
    <property type="nucleotide sequence ID" value="NZ_CAAAIR010000013.1"/>
</dbReference>
<dbReference type="EMBL" id="QCXM01000011">
    <property type="protein sequence ID" value="PUT46422.1"/>
    <property type="molecule type" value="Genomic_DNA"/>
</dbReference>
<organism evidence="2 5">
    <name type="scientific">Legionella taurinensis</name>
    <dbReference type="NCBI Taxonomy" id="70611"/>
    <lineage>
        <taxon>Bacteria</taxon>
        <taxon>Pseudomonadati</taxon>
        <taxon>Pseudomonadota</taxon>
        <taxon>Gammaproteobacteria</taxon>
        <taxon>Legionellales</taxon>
        <taxon>Legionellaceae</taxon>
        <taxon>Legionella</taxon>
    </lineage>
</organism>
<dbReference type="Proteomes" id="UP000251035">
    <property type="component" value="Unassembled WGS sequence"/>
</dbReference>
<reference evidence="1 4" key="1">
    <citation type="submission" date="2018-04" db="EMBL/GenBank/DDBJ databases">
        <title>Whole genome sequence comparison of clinical and drinking water Legionella pneumophila isolates associated with the Flint Water Crisis.</title>
        <authorList>
            <person name="Garner E."/>
            <person name="Brown C."/>
            <person name="Schwake O."/>
            <person name="Coil D."/>
            <person name="Jospin G."/>
            <person name="Eisen J."/>
            <person name="Edwards M."/>
            <person name="Pruden A."/>
        </authorList>
    </citation>
    <scope>NUCLEOTIDE SEQUENCE [LARGE SCALE GENOMIC DNA]</scope>
    <source>
        <strain evidence="1 4">Genessee03</strain>
    </source>
</reference>
<sequence>MVAFGFISTAKREADYIACLYATNIIAIPAFPPSNTKLKAKLEKIADDAQPAAVLCGQAIELKTGMGDALFIAWDFNKVEAAKLAWEYQLLITPGIYPAVPLHRGGLRFSLTTLNTEQQVNQAIDALADIHARLS</sequence>
<evidence type="ECO:0000313" key="5">
    <source>
        <dbReference type="Proteomes" id="UP000270757"/>
    </source>
</evidence>
<dbReference type="GeneID" id="48948443"/>
<evidence type="ECO:0000313" key="3">
    <source>
        <dbReference type="EMBL" id="TID40477.1"/>
    </source>
</evidence>
<evidence type="ECO:0000313" key="6">
    <source>
        <dbReference type="Proteomes" id="UP000306421"/>
    </source>
</evidence>
<evidence type="ECO:0000313" key="2">
    <source>
        <dbReference type="EMBL" id="RJT44982.1"/>
    </source>
</evidence>
<dbReference type="Proteomes" id="UP000270757">
    <property type="component" value="Unassembled WGS sequence"/>
</dbReference>
<reference evidence="2 5" key="3">
    <citation type="submission" date="2018-09" db="EMBL/GenBank/DDBJ databases">
        <title>Draft genome sequences of Legionella taurinensis isolated from water samples.</title>
        <authorList>
            <person name="Chakeri A."/>
            <person name="Allerberger F."/>
            <person name="Kundi M."/>
            <person name="Ruppitsch W."/>
            <person name="Schmid D."/>
        </authorList>
    </citation>
    <scope>NUCLEOTIDE SEQUENCE [LARGE SCALE GENOMIC DNA]</scope>
    <source>
        <strain evidence="2 5">4570-18-6</strain>
    </source>
</reference>
<dbReference type="AlphaFoldDB" id="A0A3A5LCY3"/>
<dbReference type="EMBL" id="QFGG01000012">
    <property type="protein sequence ID" value="TID40477.1"/>
    <property type="molecule type" value="Genomic_DNA"/>
</dbReference>
<dbReference type="InterPro" id="IPR015424">
    <property type="entry name" value="PyrdxlP-dep_Trfase"/>
</dbReference>
<evidence type="ECO:0000313" key="1">
    <source>
        <dbReference type="EMBL" id="PUT46422.1"/>
    </source>
</evidence>
<dbReference type="SUPFAM" id="SSF53383">
    <property type="entry name" value="PLP-dependent transferases"/>
    <property type="match status" value="1"/>
</dbReference>
<reference evidence="3 6" key="2">
    <citation type="submission" date="2018-04" db="EMBL/GenBank/DDBJ databases">
        <title>Whole genome sequence comparison of clinical and drinking water Legionella pneumophila isolates.</title>
        <authorList>
            <person name="Garner E."/>
        </authorList>
    </citation>
    <scope>NUCLEOTIDE SEQUENCE [LARGE SCALE GENOMIC DNA]</scope>
    <source>
        <strain evidence="3 6">WH02</strain>
    </source>
</reference>
<keyword evidence="4" id="KW-1185">Reference proteome</keyword>
<protein>
    <recommendedName>
        <fullName evidence="7">Aminotransferase class I/II-fold pyridoxal phosphate-dependent enzyme</fullName>
    </recommendedName>
</protein>